<feature type="non-terminal residue" evidence="3">
    <location>
        <position position="162"/>
    </location>
</feature>
<feature type="transmembrane region" description="Helical" evidence="1">
    <location>
        <begin position="108"/>
        <end position="133"/>
    </location>
</feature>
<dbReference type="PANTHER" id="PTHR37360">
    <property type="entry name" value="FRAGILE X MENTAL RETARDATION 1 NEIGHBOR PROTEIN"/>
    <property type="match status" value="1"/>
</dbReference>
<name>A0A7K4QUS4_9TYRA</name>
<evidence type="ECO:0000256" key="2">
    <source>
        <dbReference type="SAM" id="SignalP"/>
    </source>
</evidence>
<dbReference type="InterPro" id="IPR055331">
    <property type="entry name" value="FMR1-like"/>
</dbReference>
<keyword evidence="1" id="KW-1133">Transmembrane helix</keyword>
<evidence type="ECO:0000256" key="1">
    <source>
        <dbReference type="SAM" id="Phobius"/>
    </source>
</evidence>
<keyword evidence="4" id="KW-1185">Reference proteome</keyword>
<dbReference type="PANTHER" id="PTHR37360:SF1">
    <property type="entry name" value="FMR1 NEIGHBOR PROTEIN"/>
    <property type="match status" value="1"/>
</dbReference>
<protein>
    <submittedName>
        <fullName evidence="3">FMR1N protein</fullName>
    </submittedName>
</protein>
<feature type="chain" id="PRO_5029902169" evidence="2">
    <location>
        <begin position="24"/>
        <end position="162"/>
    </location>
</feature>
<proteinExistence type="predicted"/>
<dbReference type="Proteomes" id="UP000556200">
    <property type="component" value="Unassembled WGS sequence"/>
</dbReference>
<comment type="caution">
    <text evidence="3">The sequence shown here is derived from an EMBL/GenBank/DDBJ whole genome shotgun (WGS) entry which is preliminary data.</text>
</comment>
<keyword evidence="1" id="KW-0812">Transmembrane</keyword>
<sequence>IGAHRAWVVVVLILLCRIHSLLAAPVQQGLGQSEAAPKKLNMTVKGVFESLLNFFRPMTCRLSNERPLVPCQVESLNASECLKNHCCPMKIGQDLQCHMPVKDDVQLAIRLILLTGGGFLILGLLPICCCAILQRSPCINPLQRMSKKVRQIAQERRERREQ</sequence>
<keyword evidence="2" id="KW-0732">Signal</keyword>
<feature type="non-terminal residue" evidence="3">
    <location>
        <position position="1"/>
    </location>
</feature>
<evidence type="ECO:0000313" key="3">
    <source>
        <dbReference type="EMBL" id="NWQ64402.1"/>
    </source>
</evidence>
<keyword evidence="1" id="KW-0472">Membrane</keyword>
<reference evidence="3 4" key="1">
    <citation type="submission" date="2019-09" db="EMBL/GenBank/DDBJ databases">
        <title>Bird 10,000 Genomes (B10K) Project - Family phase.</title>
        <authorList>
            <person name="Zhang G."/>
        </authorList>
    </citation>
    <scope>NUCLEOTIDE SEQUENCE [LARGE SCALE GENOMIC DNA]</scope>
    <source>
        <strain evidence="3">B10K-DU-004-15</strain>
        <tissue evidence="3">Mixed tissue sample</tissue>
    </source>
</reference>
<dbReference type="AlphaFoldDB" id="A0A7K4QUS4"/>
<organism evidence="3 4">
    <name type="scientific">Neopipo cinnamomea</name>
    <dbReference type="NCBI Taxonomy" id="456388"/>
    <lineage>
        <taxon>Eukaryota</taxon>
        <taxon>Metazoa</taxon>
        <taxon>Chordata</taxon>
        <taxon>Craniata</taxon>
        <taxon>Vertebrata</taxon>
        <taxon>Euteleostomi</taxon>
        <taxon>Archelosauria</taxon>
        <taxon>Archosauria</taxon>
        <taxon>Dinosauria</taxon>
        <taxon>Saurischia</taxon>
        <taxon>Theropoda</taxon>
        <taxon>Coelurosauria</taxon>
        <taxon>Aves</taxon>
        <taxon>Neognathae</taxon>
        <taxon>Neoaves</taxon>
        <taxon>Telluraves</taxon>
        <taxon>Australaves</taxon>
        <taxon>Passeriformes</taxon>
        <taxon>Tyrannidae</taxon>
        <taxon>Neopipo</taxon>
    </lineage>
</organism>
<accession>A0A7K4QUS4</accession>
<evidence type="ECO:0000313" key="4">
    <source>
        <dbReference type="Proteomes" id="UP000556200"/>
    </source>
</evidence>
<gene>
    <name evidence="3" type="primary">Fmr1nb</name>
    <name evidence="3" type="ORF">NEOCIN_R03722</name>
</gene>
<feature type="signal peptide" evidence="2">
    <location>
        <begin position="1"/>
        <end position="23"/>
    </location>
</feature>
<dbReference type="EMBL" id="VYZA01000204">
    <property type="protein sequence ID" value="NWQ64402.1"/>
    <property type="molecule type" value="Genomic_DNA"/>
</dbReference>